<proteinExistence type="predicted"/>
<evidence type="ECO:0000313" key="2">
    <source>
        <dbReference type="Proteomes" id="UP000053864"/>
    </source>
</evidence>
<protein>
    <submittedName>
        <fullName evidence="1">Uncharacterized protein</fullName>
    </submittedName>
</protein>
<gene>
    <name evidence="1" type="ORF">L916_05520</name>
</gene>
<dbReference type="EMBL" id="KI672012">
    <property type="protein sequence ID" value="ETL44097.1"/>
    <property type="molecule type" value="Genomic_DNA"/>
</dbReference>
<dbReference type="AlphaFoldDB" id="W2JEG1"/>
<accession>W2JEG1</accession>
<organism evidence="1 2">
    <name type="scientific">Phytophthora nicotianae</name>
    <name type="common">Potato buckeye rot agent</name>
    <name type="synonym">Phytophthora parasitica</name>
    <dbReference type="NCBI Taxonomy" id="4792"/>
    <lineage>
        <taxon>Eukaryota</taxon>
        <taxon>Sar</taxon>
        <taxon>Stramenopiles</taxon>
        <taxon>Oomycota</taxon>
        <taxon>Peronosporomycetes</taxon>
        <taxon>Peronosporales</taxon>
        <taxon>Peronosporaceae</taxon>
        <taxon>Phytophthora</taxon>
    </lineage>
</organism>
<reference evidence="1 2" key="1">
    <citation type="submission" date="2013-11" db="EMBL/GenBank/DDBJ databases">
        <title>The Genome Sequence of Phytophthora parasitica CJ05E6.</title>
        <authorList>
            <consortium name="The Broad Institute Genomics Platform"/>
            <person name="Russ C."/>
            <person name="Tyler B."/>
            <person name="Panabieres F."/>
            <person name="Shan W."/>
            <person name="Tripathy S."/>
            <person name="Grunwald N."/>
            <person name="Machado M."/>
            <person name="Johnson C.S."/>
            <person name="Arredondo F."/>
            <person name="Hong C."/>
            <person name="Coffey M."/>
            <person name="Young S.K."/>
            <person name="Zeng Q."/>
            <person name="Gargeya S."/>
            <person name="Fitzgerald M."/>
            <person name="Abouelleil A."/>
            <person name="Alvarado L."/>
            <person name="Chapman S.B."/>
            <person name="Gainer-Dewar J."/>
            <person name="Goldberg J."/>
            <person name="Griggs A."/>
            <person name="Gujja S."/>
            <person name="Hansen M."/>
            <person name="Howarth C."/>
            <person name="Imamovic A."/>
            <person name="Ireland A."/>
            <person name="Larimer J."/>
            <person name="McCowan C."/>
            <person name="Murphy C."/>
            <person name="Pearson M."/>
            <person name="Poon T.W."/>
            <person name="Priest M."/>
            <person name="Roberts A."/>
            <person name="Saif S."/>
            <person name="Shea T."/>
            <person name="Sykes S."/>
            <person name="Wortman J."/>
            <person name="Nusbaum C."/>
            <person name="Birren B."/>
        </authorList>
    </citation>
    <scope>NUCLEOTIDE SEQUENCE [LARGE SCALE GENOMIC DNA]</scope>
    <source>
        <strain evidence="1 2">CJ05E6</strain>
    </source>
</reference>
<evidence type="ECO:0000313" key="1">
    <source>
        <dbReference type="EMBL" id="ETL44097.1"/>
    </source>
</evidence>
<name>W2JEG1_PHYNI</name>
<sequence>MEMLGPPAHPSYQMYRERYEKGDSLDVVLANMAVPPKHRQADRRLRREFLESCHNQCRKALTLKCVVAVPLQAKVS</sequence>
<dbReference type="Proteomes" id="UP000053864">
    <property type="component" value="Unassembled WGS sequence"/>
</dbReference>